<dbReference type="Proteomes" id="UP000596202">
    <property type="component" value="Chromosome"/>
</dbReference>
<accession>A0A9Q6ZGV1</accession>
<dbReference type="AlphaFoldDB" id="A0A9Q6ZGV1"/>
<dbReference type="EMBL" id="CP068108">
    <property type="protein sequence ID" value="QQU01210.1"/>
    <property type="molecule type" value="Genomic_DNA"/>
</dbReference>
<dbReference type="RefSeq" id="WP_002991598.1">
    <property type="nucleotide sequence ID" value="NZ_CP068108.1"/>
</dbReference>
<protein>
    <submittedName>
        <fullName evidence="3">DUF4365 domain-containing protein</fullName>
    </submittedName>
</protein>
<sequence>MKHDINNRNLPNDSRNIQLEIKSKNYFRLLFDPQRFVVKEETIDNGIDFRLELKANSKVTGFGLNFQLKSTENTHQNIDGSYSKSIKTSNIEYLLNNGQPGFYGFYINQENVIYFVSLKEVIHYLTNSNPKWQEQANHTIKFKNKLDSNSIDEIYSTVFSDSISLRKRNALLAENFGAIKKNDVILTDFNYNVIAESEIVSSIEEIGILLIDQCKWDTIIYLHQKTRHLNDRSAIYNLVVGVSYYYSGEFLKSLDFLKQAHKKINLLESTLKDYLLFMYYNLQKTLNFITTSKYEEIANSFTKDGTIYFHQQLDEIKLLRSEMYTSDNISIKFETAIHKLINNPRATNYIQNLAKIELLDYTSEQFISRLITILVQNQVEYAEKQFGEISKQYEELCHQTKQSNSNFAYHICTIKYCRFIIHFDCLVRRITNLKLPDTFLPYVLNNVNDTLSYFKSIKHTENVLFTLTVLLEYYQNIENQEKILEVLNLLDTYIEQYDNYDFNKKINYTKEEGTFVEWIIKEKDKIDDSTNKILVMQKELKELEQEEEKSQHSFNSAYFTIHLFPMGYFQFNPKEIDLLFKILKINDINLIDHVKYMFKSSIIPVINCYPDEITEEGFANGNEEYKGDKSFVNIYNIRKQLFEHKIYKVKI</sequence>
<keyword evidence="1" id="KW-0175">Coiled coil</keyword>
<evidence type="ECO:0000313" key="3">
    <source>
        <dbReference type="EMBL" id="QQU01210.1"/>
    </source>
</evidence>
<name>A0A9Q6ZGV1_MYROD</name>
<gene>
    <name evidence="3" type="ORF">I6I88_05520</name>
</gene>
<feature type="domain" description="DUF4365" evidence="2">
    <location>
        <begin position="22"/>
        <end position="155"/>
    </location>
</feature>
<feature type="coiled-coil region" evidence="1">
    <location>
        <begin position="526"/>
        <end position="553"/>
    </location>
</feature>
<reference evidence="3 4" key="1">
    <citation type="submission" date="2021-01" db="EMBL/GenBank/DDBJ databases">
        <title>FDA dAtabase for Regulatory Grade micrObial Sequences (FDA-ARGOS): Supporting development and validation of Infectious Disease Dx tests.</title>
        <authorList>
            <person name="Sproer C."/>
            <person name="Gronow S."/>
            <person name="Severitt S."/>
            <person name="Schroder I."/>
            <person name="Tallon L."/>
            <person name="Sadzewicz L."/>
            <person name="Zhao X."/>
            <person name="Boylan J."/>
            <person name="Ott S."/>
            <person name="Bowen H."/>
            <person name="Vavikolanu K."/>
            <person name="Mehta A."/>
            <person name="Aluvathingal J."/>
            <person name="Nadendla S."/>
            <person name="Lowell S."/>
            <person name="Myers T."/>
            <person name="Yan Y."/>
            <person name="Sichtig H."/>
        </authorList>
    </citation>
    <scope>NUCLEOTIDE SEQUENCE [LARGE SCALE GENOMIC DNA]</scope>
    <source>
        <strain evidence="3 4">FDAARGOS_1131</strain>
    </source>
</reference>
<dbReference type="GeneID" id="93527102"/>
<organism evidence="3 4">
    <name type="scientific">Myroides odoratus</name>
    <name type="common">Flavobacterium odoratum</name>
    <dbReference type="NCBI Taxonomy" id="256"/>
    <lineage>
        <taxon>Bacteria</taxon>
        <taxon>Pseudomonadati</taxon>
        <taxon>Bacteroidota</taxon>
        <taxon>Flavobacteriia</taxon>
        <taxon>Flavobacteriales</taxon>
        <taxon>Flavobacteriaceae</taxon>
        <taxon>Myroides</taxon>
    </lineage>
</organism>
<proteinExistence type="predicted"/>
<dbReference type="OrthoDB" id="1466206at2"/>
<evidence type="ECO:0000259" key="2">
    <source>
        <dbReference type="Pfam" id="PF14280"/>
    </source>
</evidence>
<dbReference type="InterPro" id="IPR025375">
    <property type="entry name" value="DUF4365"/>
</dbReference>
<evidence type="ECO:0000256" key="1">
    <source>
        <dbReference type="SAM" id="Coils"/>
    </source>
</evidence>
<evidence type="ECO:0000313" key="4">
    <source>
        <dbReference type="Proteomes" id="UP000596202"/>
    </source>
</evidence>
<dbReference type="Pfam" id="PF14280">
    <property type="entry name" value="DUF4365"/>
    <property type="match status" value="1"/>
</dbReference>